<dbReference type="RefSeq" id="WP_187562485.1">
    <property type="nucleotide sequence ID" value="NZ_JACGWS010000007.1"/>
</dbReference>
<feature type="domain" description="T4 RNA ligase 1-like N-terminal" evidence="1">
    <location>
        <begin position="52"/>
        <end position="227"/>
    </location>
</feature>
<keyword evidence="3" id="KW-1185">Reference proteome</keyword>
<comment type="caution">
    <text evidence="2">The sequence shown here is derived from an EMBL/GenBank/DDBJ whole genome shotgun (WGS) entry which is preliminary data.</text>
</comment>
<dbReference type="Pfam" id="PF09511">
    <property type="entry name" value="RNA_lig_T4_1"/>
    <property type="match status" value="1"/>
</dbReference>
<dbReference type="InterPro" id="IPR019039">
    <property type="entry name" value="T4-Rnl1-like_N"/>
</dbReference>
<sequence>MTTSVFHIEKLKQAIADGYIHSCKHPTANLWIYNYTQSAQYHNYWTDETLACRGLILDENYAIVAHSIPKFFNIEEIGYNALPNLPFKIYDKLDGSFGILYWLKNTPYIATRGSFASKQAVKATELLHSKYVSAIAHLDKSKTYIFEIIYPENRIIVDYGLDETLVLLAIVDTKTGSNETLKEIGFPLPTMYAFSSLSELKMLNWKNKEGFVIQYENGFRVKIKFEAYIDLHKIVTQISSLTIWEALKTDGSLTQWIENVPDEFFSWIQKVEAELVSKFEAIETIAKAEYKELGTDRETAAYFKTCKYSGVLFAMKNNKNYAPIIWKRIRPVFEKAYSNEFN</sequence>
<dbReference type="Proteomes" id="UP000619238">
    <property type="component" value="Unassembled WGS sequence"/>
</dbReference>
<proteinExistence type="predicted"/>
<accession>A0ABR7QA30</accession>
<evidence type="ECO:0000259" key="1">
    <source>
        <dbReference type="Pfam" id="PF09511"/>
    </source>
</evidence>
<organism evidence="2 3">
    <name type="scientific">Kordia aestuariivivens</name>
    <dbReference type="NCBI Taxonomy" id="2759037"/>
    <lineage>
        <taxon>Bacteria</taxon>
        <taxon>Pseudomonadati</taxon>
        <taxon>Bacteroidota</taxon>
        <taxon>Flavobacteriia</taxon>
        <taxon>Flavobacteriales</taxon>
        <taxon>Flavobacteriaceae</taxon>
        <taxon>Kordia</taxon>
    </lineage>
</organism>
<protein>
    <submittedName>
        <fullName evidence="2">T4 RnlA family RNA ligase</fullName>
    </submittedName>
</protein>
<reference evidence="2 3" key="1">
    <citation type="submission" date="2020-07" db="EMBL/GenBank/DDBJ databases">
        <title>Description of Kordia aestuariivivens sp. nov., isolated from a tidal flat.</title>
        <authorList>
            <person name="Park S."/>
            <person name="Yoon J.-H."/>
        </authorList>
    </citation>
    <scope>NUCLEOTIDE SEQUENCE [LARGE SCALE GENOMIC DNA]</scope>
    <source>
        <strain evidence="2 3">YSTF-M3</strain>
    </source>
</reference>
<dbReference type="EMBL" id="JACGWS010000007">
    <property type="protein sequence ID" value="MBC8755432.1"/>
    <property type="molecule type" value="Genomic_DNA"/>
</dbReference>
<evidence type="ECO:0000313" key="3">
    <source>
        <dbReference type="Proteomes" id="UP000619238"/>
    </source>
</evidence>
<keyword evidence="2" id="KW-0436">Ligase</keyword>
<gene>
    <name evidence="2" type="ORF">H2O64_12150</name>
</gene>
<name>A0ABR7QA30_9FLAO</name>
<evidence type="ECO:0000313" key="2">
    <source>
        <dbReference type="EMBL" id="MBC8755432.1"/>
    </source>
</evidence>
<dbReference type="GO" id="GO:0016874">
    <property type="term" value="F:ligase activity"/>
    <property type="evidence" value="ECO:0007669"/>
    <property type="project" value="UniProtKB-KW"/>
</dbReference>